<dbReference type="RefSeq" id="WP_111457110.1">
    <property type="nucleotide sequence ID" value="NZ_QFYP01000001.1"/>
</dbReference>
<dbReference type="GO" id="GO:0016763">
    <property type="term" value="F:pentosyltransferase activity"/>
    <property type="evidence" value="ECO:0007669"/>
    <property type="project" value="TreeGrafter"/>
</dbReference>
<name>A0A328AYZ8_9CAUL</name>
<keyword evidence="11" id="KW-1185">Reference proteome</keyword>
<evidence type="ECO:0000256" key="2">
    <source>
        <dbReference type="ARBA" id="ARBA00022475"/>
    </source>
</evidence>
<evidence type="ECO:0000313" key="11">
    <source>
        <dbReference type="Proteomes" id="UP000249842"/>
    </source>
</evidence>
<gene>
    <name evidence="10" type="ORF">DJ021_08365</name>
</gene>
<organism evidence="10 11">
    <name type="scientific">Phenylobacterium hankyongense</name>
    <dbReference type="NCBI Taxonomy" id="1813876"/>
    <lineage>
        <taxon>Bacteria</taxon>
        <taxon>Pseudomonadati</taxon>
        <taxon>Pseudomonadota</taxon>
        <taxon>Alphaproteobacteria</taxon>
        <taxon>Caulobacterales</taxon>
        <taxon>Caulobacteraceae</taxon>
        <taxon>Phenylobacterium</taxon>
    </lineage>
</organism>
<feature type="transmembrane region" description="Helical" evidence="8">
    <location>
        <begin position="254"/>
        <end position="276"/>
    </location>
</feature>
<dbReference type="Proteomes" id="UP000249842">
    <property type="component" value="Unassembled WGS sequence"/>
</dbReference>
<comment type="caution">
    <text evidence="10">The sequence shown here is derived from an EMBL/GenBank/DDBJ whole genome shotgun (WGS) entry which is preliminary data.</text>
</comment>
<dbReference type="EMBL" id="QFYP01000001">
    <property type="protein sequence ID" value="RAK59817.1"/>
    <property type="molecule type" value="Genomic_DNA"/>
</dbReference>
<evidence type="ECO:0000256" key="8">
    <source>
        <dbReference type="SAM" id="Phobius"/>
    </source>
</evidence>
<dbReference type="GO" id="GO:0009103">
    <property type="term" value="P:lipopolysaccharide biosynthetic process"/>
    <property type="evidence" value="ECO:0007669"/>
    <property type="project" value="UniProtKB-ARBA"/>
</dbReference>
<dbReference type="OrthoDB" id="9811222at2"/>
<feature type="transmembrane region" description="Helical" evidence="8">
    <location>
        <begin position="199"/>
        <end position="217"/>
    </location>
</feature>
<dbReference type="InterPro" id="IPR038731">
    <property type="entry name" value="RgtA/B/C-like"/>
</dbReference>
<keyword evidence="2" id="KW-1003">Cell membrane</keyword>
<protein>
    <submittedName>
        <fullName evidence="10">4-amino-4-deoxy-L-arabinose transferase</fullName>
    </submittedName>
</protein>
<reference evidence="11" key="1">
    <citation type="submission" date="2018-05" db="EMBL/GenBank/DDBJ databases">
        <authorList>
            <person name="Li X."/>
        </authorList>
    </citation>
    <scope>NUCLEOTIDE SEQUENCE [LARGE SCALE GENOMIC DNA]</scope>
    <source>
        <strain evidence="11">HKS-05</strain>
    </source>
</reference>
<evidence type="ECO:0000256" key="6">
    <source>
        <dbReference type="ARBA" id="ARBA00022989"/>
    </source>
</evidence>
<keyword evidence="7 8" id="KW-0472">Membrane</keyword>
<evidence type="ECO:0000256" key="4">
    <source>
        <dbReference type="ARBA" id="ARBA00022679"/>
    </source>
</evidence>
<evidence type="ECO:0000256" key="7">
    <source>
        <dbReference type="ARBA" id="ARBA00023136"/>
    </source>
</evidence>
<feature type="transmembrane region" description="Helical" evidence="8">
    <location>
        <begin position="159"/>
        <end position="192"/>
    </location>
</feature>
<feature type="domain" description="Glycosyltransferase RgtA/B/C/D-like" evidence="9">
    <location>
        <begin position="60"/>
        <end position="222"/>
    </location>
</feature>
<comment type="subcellular location">
    <subcellularLocation>
        <location evidence="1">Cell membrane</location>
        <topology evidence="1">Multi-pass membrane protein</topology>
    </subcellularLocation>
</comment>
<evidence type="ECO:0000259" key="9">
    <source>
        <dbReference type="Pfam" id="PF13231"/>
    </source>
</evidence>
<feature type="transmembrane region" description="Helical" evidence="8">
    <location>
        <begin position="288"/>
        <end position="307"/>
    </location>
</feature>
<feature type="transmembrane region" description="Helical" evidence="8">
    <location>
        <begin position="12"/>
        <end position="33"/>
    </location>
</feature>
<evidence type="ECO:0000256" key="3">
    <source>
        <dbReference type="ARBA" id="ARBA00022676"/>
    </source>
</evidence>
<feature type="transmembrane region" description="Helical" evidence="8">
    <location>
        <begin position="338"/>
        <end position="359"/>
    </location>
</feature>
<evidence type="ECO:0000256" key="5">
    <source>
        <dbReference type="ARBA" id="ARBA00022692"/>
    </source>
</evidence>
<keyword evidence="6 8" id="KW-1133">Transmembrane helix</keyword>
<evidence type="ECO:0000313" key="10">
    <source>
        <dbReference type="EMBL" id="RAK59817.1"/>
    </source>
</evidence>
<accession>A0A328AYZ8</accession>
<dbReference type="InterPro" id="IPR050297">
    <property type="entry name" value="LipidA_mod_glycosyltrf_83"/>
</dbReference>
<feature type="transmembrane region" description="Helical" evidence="8">
    <location>
        <begin position="313"/>
        <end position="331"/>
    </location>
</feature>
<keyword evidence="4 10" id="KW-0808">Transferase</keyword>
<dbReference type="Pfam" id="PF13231">
    <property type="entry name" value="PMT_2"/>
    <property type="match status" value="1"/>
</dbReference>
<keyword evidence="3" id="KW-0328">Glycosyltransferase</keyword>
<dbReference type="AlphaFoldDB" id="A0A328AYZ8"/>
<keyword evidence="5 8" id="KW-0812">Transmembrane</keyword>
<dbReference type="GO" id="GO:0005886">
    <property type="term" value="C:plasma membrane"/>
    <property type="evidence" value="ECO:0007669"/>
    <property type="project" value="UniProtKB-SubCell"/>
</dbReference>
<sequence>MTAPATKRAPDADLRAALMMTLALTVVRVFVLFRTPLELHPDEAQYWLWSRTLAFGYHSEPPMVAWTIWATTHLGGDAEPWVRLAAPLLQGGATLLVFAIGRRLYGGAAALAAAALYALVPAIQLSASVIATDAPLLFFLGLSILAYVALQPAQGRARLLLAAGLGAALGLAFLSEYAAVYAVIGVALHLALSREARRAWTPASAILCLASLGAVLAPNLGWNAAHGFATLRHTLANANWAADDLMNGAGLARFLGAQLIVFGPIPLGALMVGGALAARRRRIEPADLLLLCFILPPLAIVSVQSFVSRAHANGSGASYLPGAVLAAAWLMRWRARRWLAAALVLQGLAAALFVTIILAPRTAEPLGLASAFKRAKGWSQTTQLILDRAREERGQGLSAIAVNNRFLYYSVAYYGRDFFRDPLNPPLRAWTSAGAPQNQAKASAPLTPADGQRVLAAADEGWFRDQMAADFTKVSGPEIDSVTLDRKHKRRVVMFIGEGFRPRPRPPVSVRTTPP</sequence>
<feature type="transmembrane region" description="Helical" evidence="8">
    <location>
        <begin position="104"/>
        <end position="123"/>
    </location>
</feature>
<dbReference type="PANTHER" id="PTHR33908">
    <property type="entry name" value="MANNOSYLTRANSFERASE YKCB-RELATED"/>
    <property type="match status" value="1"/>
</dbReference>
<proteinExistence type="predicted"/>
<feature type="transmembrane region" description="Helical" evidence="8">
    <location>
        <begin position="135"/>
        <end position="153"/>
    </location>
</feature>
<evidence type="ECO:0000256" key="1">
    <source>
        <dbReference type="ARBA" id="ARBA00004651"/>
    </source>
</evidence>
<dbReference type="PANTHER" id="PTHR33908:SF11">
    <property type="entry name" value="MEMBRANE PROTEIN"/>
    <property type="match status" value="1"/>
</dbReference>